<name>A0A832MP42_9THEM</name>
<dbReference type="HAMAP" id="MF_00241">
    <property type="entry name" value="Ogg"/>
    <property type="match status" value="1"/>
</dbReference>
<dbReference type="SMART" id="SM00478">
    <property type="entry name" value="ENDO3c"/>
    <property type="match status" value="1"/>
</dbReference>
<dbReference type="GO" id="GO:0140078">
    <property type="term" value="F:class I DNA-(apurinic or apyrimidinic site) endonuclease activity"/>
    <property type="evidence" value="ECO:0007669"/>
    <property type="project" value="UniProtKB-EC"/>
</dbReference>
<keyword evidence="3 7" id="KW-0234">DNA repair</keyword>
<keyword evidence="2 7" id="KW-0378">Hydrolase</keyword>
<feature type="active site" evidence="7">
    <location>
        <position position="139"/>
    </location>
</feature>
<evidence type="ECO:0000313" key="9">
    <source>
        <dbReference type="EMBL" id="HGZ78955.1"/>
    </source>
</evidence>
<dbReference type="InterPro" id="IPR011257">
    <property type="entry name" value="DNA_glycosylase"/>
</dbReference>
<evidence type="ECO:0000256" key="6">
    <source>
        <dbReference type="ARBA" id="ARBA00023295"/>
    </source>
</evidence>
<dbReference type="CDD" id="cd00056">
    <property type="entry name" value="ENDO3c"/>
    <property type="match status" value="1"/>
</dbReference>
<comment type="function">
    <text evidence="7">Catalyzes the excision of an oxidatively damaged form of guanine (7,8-dihydro-8-oxoguanine = 8-oxoG) from DNA. Also cleaves the DNA backbone at apurinic/apyrimidinic sites (AP sites).</text>
</comment>
<evidence type="ECO:0000256" key="7">
    <source>
        <dbReference type="HAMAP-Rule" id="MF_00241"/>
    </source>
</evidence>
<keyword evidence="5 7" id="KW-0511">Multifunctional enzyme</keyword>
<evidence type="ECO:0000256" key="4">
    <source>
        <dbReference type="ARBA" id="ARBA00023239"/>
    </source>
</evidence>
<keyword evidence="6 7" id="KW-0326">Glycosidase</keyword>
<dbReference type="Gene3D" id="1.10.1670.10">
    <property type="entry name" value="Helix-hairpin-Helix base-excision DNA repair enzymes (C-terminal)"/>
    <property type="match status" value="1"/>
</dbReference>
<dbReference type="GO" id="GO:0016799">
    <property type="term" value="F:hydrolase activity, hydrolyzing N-glycosyl compounds"/>
    <property type="evidence" value="ECO:0007669"/>
    <property type="project" value="UniProtKB-UniRule"/>
</dbReference>
<dbReference type="GO" id="GO:0006284">
    <property type="term" value="P:base-excision repair"/>
    <property type="evidence" value="ECO:0007669"/>
    <property type="project" value="UniProtKB-UniRule"/>
</dbReference>
<feature type="site" description="Important for guanine/8-oxoguanine distinction" evidence="7">
    <location>
        <position position="217"/>
    </location>
</feature>
<evidence type="ECO:0000256" key="1">
    <source>
        <dbReference type="ARBA" id="ARBA00022763"/>
    </source>
</evidence>
<evidence type="ECO:0000259" key="8">
    <source>
        <dbReference type="SMART" id="SM00478"/>
    </source>
</evidence>
<dbReference type="InterPro" id="IPR003265">
    <property type="entry name" value="HhH-GPD_domain"/>
</dbReference>
<dbReference type="Gene3D" id="1.10.340.30">
    <property type="entry name" value="Hypothetical protein, domain 2"/>
    <property type="match status" value="1"/>
</dbReference>
<dbReference type="InterPro" id="IPR012092">
    <property type="entry name" value="DNA_glyclase/AP_lyase_Ogg"/>
</dbReference>
<organism evidence="9">
    <name type="scientific">Pseudothermotoga hypogea</name>
    <dbReference type="NCBI Taxonomy" id="57487"/>
    <lineage>
        <taxon>Bacteria</taxon>
        <taxon>Thermotogati</taxon>
        <taxon>Thermotogota</taxon>
        <taxon>Thermotogae</taxon>
        <taxon>Thermotogales</taxon>
        <taxon>Thermotogaceae</taxon>
        <taxon>Pseudothermotoga</taxon>
    </lineage>
</organism>
<dbReference type="EC" id="4.2.99.18" evidence="7"/>
<dbReference type="Pfam" id="PF22175">
    <property type="entry name" value="Ogg-HhH"/>
    <property type="match status" value="1"/>
</dbReference>
<reference evidence="9" key="1">
    <citation type="journal article" date="2020" name="mSystems">
        <title>Genome- and Community-Level Interaction Insights into Carbon Utilization and Element Cycling Functions of Hydrothermarchaeota in Hydrothermal Sediment.</title>
        <authorList>
            <person name="Zhou Z."/>
            <person name="Liu Y."/>
            <person name="Xu W."/>
            <person name="Pan J."/>
            <person name="Luo Z.H."/>
            <person name="Li M."/>
        </authorList>
    </citation>
    <scope>NUCLEOTIDE SEQUENCE [LARGE SCALE GENOMIC DNA]</scope>
    <source>
        <strain evidence="9">SpSt-86</strain>
    </source>
</reference>
<feature type="active site" evidence="7">
    <location>
        <position position="157"/>
    </location>
</feature>
<dbReference type="EMBL" id="DTKQ01000025">
    <property type="protein sequence ID" value="HGZ78955.1"/>
    <property type="molecule type" value="Genomic_DNA"/>
</dbReference>
<protein>
    <recommendedName>
        <fullName evidence="7">8-oxoguanine DNA glycosylase/AP lyase</fullName>
    </recommendedName>
    <domain>
        <recommendedName>
            <fullName evidence="7">8-oxoguanine DNA glycosylase</fullName>
            <shortName evidence="7">8-oxoG DNA glycosylase</shortName>
            <ecNumber evidence="7">3.2.2.-</ecNumber>
        </recommendedName>
    </domain>
    <domain>
        <recommendedName>
            <fullName evidence="7">DNA-(apurinic or apyrimidinic site) lyase</fullName>
            <shortName evidence="7">AP lyase</shortName>
            <ecNumber evidence="7">4.2.99.18</ecNumber>
        </recommendedName>
    </domain>
</protein>
<comment type="catalytic activity">
    <reaction evidence="7">
        <text>2'-deoxyribonucleotide-(2'-deoxyribose 5'-phosphate)-2'-deoxyribonucleotide-DNA = a 3'-end 2'-deoxyribonucleotide-(2,3-dehydro-2,3-deoxyribose 5'-phosphate)-DNA + a 5'-end 5'-phospho-2'-deoxyribonucleoside-DNA + H(+)</text>
        <dbReference type="Rhea" id="RHEA:66592"/>
        <dbReference type="Rhea" id="RHEA-COMP:13180"/>
        <dbReference type="Rhea" id="RHEA-COMP:16897"/>
        <dbReference type="Rhea" id="RHEA-COMP:17067"/>
        <dbReference type="ChEBI" id="CHEBI:15378"/>
        <dbReference type="ChEBI" id="CHEBI:136412"/>
        <dbReference type="ChEBI" id="CHEBI:157695"/>
        <dbReference type="ChEBI" id="CHEBI:167181"/>
        <dbReference type="EC" id="4.2.99.18"/>
    </reaction>
</comment>
<comment type="caution">
    <text evidence="9">The sequence shown here is derived from an EMBL/GenBank/DDBJ whole genome shotgun (WGS) entry which is preliminary data.</text>
</comment>
<comment type="similarity">
    <text evidence="7">Belongs to the type-2 OGG1 family.</text>
</comment>
<dbReference type="EC" id="3.2.2.-" evidence="7"/>
<keyword evidence="1 7" id="KW-0227">DNA damage</keyword>
<dbReference type="SUPFAM" id="SSF48150">
    <property type="entry name" value="DNA-glycosylase"/>
    <property type="match status" value="1"/>
</dbReference>
<dbReference type="AlphaFoldDB" id="A0A832MP42"/>
<evidence type="ECO:0000256" key="5">
    <source>
        <dbReference type="ARBA" id="ARBA00023268"/>
    </source>
</evidence>
<gene>
    <name evidence="7" type="primary">ogg</name>
    <name evidence="9" type="ORF">ENW55_03100</name>
</gene>
<proteinExistence type="inferred from homology"/>
<evidence type="ECO:0000256" key="2">
    <source>
        <dbReference type="ARBA" id="ARBA00022801"/>
    </source>
</evidence>
<accession>A0A832MP42</accession>
<dbReference type="InterPro" id="IPR023170">
    <property type="entry name" value="HhH_base_excis_C"/>
</dbReference>
<feature type="domain" description="HhH-GPD" evidence="8">
    <location>
        <begin position="56"/>
        <end position="211"/>
    </location>
</feature>
<keyword evidence="4 7" id="KW-0456">Lyase</keyword>
<evidence type="ECO:0000256" key="3">
    <source>
        <dbReference type="ARBA" id="ARBA00023204"/>
    </source>
</evidence>
<dbReference type="NCBIfam" id="NF002305">
    <property type="entry name" value="PRK01229.1"/>
    <property type="match status" value="1"/>
</dbReference>
<sequence length="217" mass="25295">MYNLNRRCSVIRLAQAVESIRKEAAPLVEERFRQFKELGENGTNEELYSELCFCILTANWSARGGMEAQQLIGVDGFMKMSEEELTESLVRLHHRYPKARASYIVKNRWVVYRLKTLLSLPPTDAREWLVKNVLGIGYKEASHFLRNVGVEDLAILDRHVLSLMRKYGLIDSIPQSLTKQRYLSLEALLKEEARYFGEPPGKFDLYLWYFVKKTVEK</sequence>
<dbReference type="PIRSF" id="PIRSF005954">
    <property type="entry name" value="Thrmst_ogg"/>
    <property type="match status" value="1"/>
</dbReference>